<dbReference type="PROSITE" id="PS50910">
    <property type="entry name" value="HEPN"/>
    <property type="match status" value="1"/>
</dbReference>
<name>A0A1F4VJ98_UNCKA</name>
<dbReference type="Gene3D" id="1.20.120.330">
    <property type="entry name" value="Nucleotidyltransferases domain 2"/>
    <property type="match status" value="1"/>
</dbReference>
<dbReference type="Pfam" id="PF05168">
    <property type="entry name" value="HEPN"/>
    <property type="match status" value="1"/>
</dbReference>
<dbReference type="AlphaFoldDB" id="A0A1F4VJ98"/>
<dbReference type="EMBL" id="MEVN01000023">
    <property type="protein sequence ID" value="OGC57040.1"/>
    <property type="molecule type" value="Genomic_DNA"/>
</dbReference>
<dbReference type="InterPro" id="IPR007842">
    <property type="entry name" value="HEPN_dom"/>
</dbReference>
<dbReference type="SMART" id="SM00748">
    <property type="entry name" value="HEPN"/>
    <property type="match status" value="1"/>
</dbReference>
<evidence type="ECO:0000313" key="2">
    <source>
        <dbReference type="EMBL" id="OGC57040.1"/>
    </source>
</evidence>
<reference evidence="2 3" key="1">
    <citation type="journal article" date="2016" name="Nat. Commun.">
        <title>Thousands of microbial genomes shed light on interconnected biogeochemical processes in an aquifer system.</title>
        <authorList>
            <person name="Anantharaman K."/>
            <person name="Brown C.T."/>
            <person name="Hug L.A."/>
            <person name="Sharon I."/>
            <person name="Castelle C.J."/>
            <person name="Probst A.J."/>
            <person name="Thomas B.C."/>
            <person name="Singh A."/>
            <person name="Wilkins M.J."/>
            <person name="Karaoz U."/>
            <person name="Brodie E.L."/>
            <person name="Williams K.H."/>
            <person name="Hubbard S.S."/>
            <person name="Banfield J.F."/>
        </authorList>
    </citation>
    <scope>NUCLEOTIDE SEQUENCE [LARGE SCALE GENOMIC DNA]</scope>
</reference>
<comment type="caution">
    <text evidence="2">The sequence shown here is derived from an EMBL/GenBank/DDBJ whole genome shotgun (WGS) entry which is preliminary data.</text>
</comment>
<dbReference type="SUPFAM" id="SSF81593">
    <property type="entry name" value="Nucleotidyltransferase substrate binding subunit/domain"/>
    <property type="match status" value="1"/>
</dbReference>
<protein>
    <recommendedName>
        <fullName evidence="1">HEPN domain-containing protein</fullName>
    </recommendedName>
</protein>
<proteinExistence type="predicted"/>
<organism evidence="2 3">
    <name type="scientific">candidate division WWE3 bacterium RIFCSPLOWO2_12_FULL_36_10</name>
    <dbReference type="NCBI Taxonomy" id="1802630"/>
    <lineage>
        <taxon>Bacteria</taxon>
        <taxon>Katanobacteria</taxon>
    </lineage>
</organism>
<accession>A0A1F4VJ98</accession>
<feature type="domain" description="HEPN" evidence="1">
    <location>
        <begin position="11"/>
        <end position="119"/>
    </location>
</feature>
<dbReference type="STRING" id="1802630.A3H26_03425"/>
<sequence>MGKIESVKAWLISAEDNVSVAEDMFRLNHLNWSLFMWGLAIEKTLKAYLLFNDIEVPYTHDLHKLYLLTNLKVSEDLVNDLKEITTFNINARYEETKYDLYKKATKEYTDIYVSKSKSIYIWIKDNLKV</sequence>
<evidence type="ECO:0000313" key="3">
    <source>
        <dbReference type="Proteomes" id="UP000177763"/>
    </source>
</evidence>
<dbReference type="Proteomes" id="UP000177763">
    <property type="component" value="Unassembled WGS sequence"/>
</dbReference>
<gene>
    <name evidence="2" type="ORF">A3H26_03425</name>
</gene>
<evidence type="ECO:0000259" key="1">
    <source>
        <dbReference type="PROSITE" id="PS50910"/>
    </source>
</evidence>